<evidence type="ECO:0000256" key="1">
    <source>
        <dbReference type="ARBA" id="ARBA00001936"/>
    </source>
</evidence>
<dbReference type="SUPFAM" id="SSF55920">
    <property type="entry name" value="Creatinase/aminopeptidase"/>
    <property type="match status" value="1"/>
</dbReference>
<dbReference type="PANTHER" id="PTHR43763">
    <property type="entry name" value="XAA-PRO AMINOPEPTIDASE 1"/>
    <property type="match status" value="1"/>
</dbReference>
<keyword evidence="4" id="KW-0378">Hydrolase</keyword>
<evidence type="ECO:0000259" key="7">
    <source>
        <dbReference type="Pfam" id="PF01321"/>
    </source>
</evidence>
<dbReference type="InterPro" id="IPR036005">
    <property type="entry name" value="Creatinase/aminopeptidase-like"/>
</dbReference>
<protein>
    <submittedName>
        <fullName evidence="9">Uncharacterized protein</fullName>
    </submittedName>
</protein>
<name>A0AAU9K1B7_9CILI</name>
<dbReference type="GO" id="GO:0005737">
    <property type="term" value="C:cytoplasm"/>
    <property type="evidence" value="ECO:0007669"/>
    <property type="project" value="UniProtKB-ARBA"/>
</dbReference>
<comment type="similarity">
    <text evidence="2">Belongs to the peptidase M24B family.</text>
</comment>
<dbReference type="Gene3D" id="3.40.350.10">
    <property type="entry name" value="Creatinase/prolidase N-terminal domain"/>
    <property type="match status" value="2"/>
</dbReference>
<dbReference type="Pfam" id="PF16188">
    <property type="entry name" value="Peptidase_M24_C"/>
    <property type="match status" value="1"/>
</dbReference>
<dbReference type="PANTHER" id="PTHR43763:SF6">
    <property type="entry name" value="XAA-PRO AMINOPEPTIDASE 1"/>
    <property type="match status" value="1"/>
</dbReference>
<dbReference type="GO" id="GO:0046872">
    <property type="term" value="F:metal ion binding"/>
    <property type="evidence" value="ECO:0007669"/>
    <property type="project" value="UniProtKB-KW"/>
</dbReference>
<dbReference type="InterPro" id="IPR029149">
    <property type="entry name" value="Creatin/AminoP/Spt16_N"/>
</dbReference>
<feature type="domain" description="Peptidase M24" evidence="6">
    <location>
        <begin position="313"/>
        <end position="529"/>
    </location>
</feature>
<keyword evidence="10" id="KW-1185">Reference proteome</keyword>
<evidence type="ECO:0000259" key="8">
    <source>
        <dbReference type="Pfam" id="PF16188"/>
    </source>
</evidence>
<evidence type="ECO:0000256" key="2">
    <source>
        <dbReference type="ARBA" id="ARBA00008766"/>
    </source>
</evidence>
<feature type="domain" description="Peptidase M24 C-terminal" evidence="8">
    <location>
        <begin position="535"/>
        <end position="599"/>
    </location>
</feature>
<reference evidence="9" key="1">
    <citation type="submission" date="2021-09" db="EMBL/GenBank/DDBJ databases">
        <authorList>
            <consortium name="AG Swart"/>
            <person name="Singh M."/>
            <person name="Singh A."/>
            <person name="Seah K."/>
            <person name="Emmerich C."/>
        </authorList>
    </citation>
    <scope>NUCLEOTIDE SEQUENCE</scope>
    <source>
        <strain evidence="9">ATCC30299</strain>
    </source>
</reference>
<accession>A0AAU9K1B7</accession>
<dbReference type="Pfam" id="PF00557">
    <property type="entry name" value="Peptidase_M24"/>
    <property type="match status" value="1"/>
</dbReference>
<evidence type="ECO:0000256" key="5">
    <source>
        <dbReference type="ARBA" id="ARBA00023211"/>
    </source>
</evidence>
<dbReference type="AlphaFoldDB" id="A0AAU9K1B7"/>
<sequence length="600" mass="69231">MILRKFCLNMSNSLTLLRSKITELGLNAYFLPHSDPHRNEYLSAHDKRIDFITGFKGSNAHTLITQEQALLWTDGRYWEEAEKELYEGWNLMKITSGVPTYYEWCIQNLPKDSIIGYDPSIVTADAAITRTKYFADKGYQFLPVERNPVNEMWENRPELSQEPIIIFDEKYAGESFTEKIGRIAAEMGEKNFYLVTALDEIAWTLNLRGKDVEYNPVFFSYLILEKRGEDNKIHLFVNERKIENIREYLEGNRVQIYPYEEAPSFLSAIEEGVITDSSSCNYQLYKAIKHPEKKESIIAPLKAIKNSREIQGFRESHIRDGVAVCKYLAWLGKELEDGQIHNEYEAALRLNQFRSEEDLNMGLSFSNISCSGSNASIIHYHPEPDNSSEIKKDQIYLLDSGGQYLDGTIDTTRTMHYGNPSDWEKECYTRVLLGNLDLERVVWPHGTWGITGADLDILARRRLWNKGLDYQHGTGHGVGHYLNVHEGPQGISRARKVELKEGMNVTNEPGYYEKGHFGIRIENVMFVTKHPTIENFLCFENVTIVPYDKNLILLSMLNAEDKAYINAYHKRVYDTLSPILSFRNDDFTLNWLEKATSPIE</sequence>
<dbReference type="InterPro" id="IPR032416">
    <property type="entry name" value="Peptidase_M24_C"/>
</dbReference>
<dbReference type="Pfam" id="PF16189">
    <property type="entry name" value="Creatinase_N_2"/>
    <property type="match status" value="1"/>
</dbReference>
<evidence type="ECO:0000256" key="3">
    <source>
        <dbReference type="ARBA" id="ARBA00022723"/>
    </source>
</evidence>
<feature type="domain" description="Creatinase N-terminal" evidence="7">
    <location>
        <begin position="17"/>
        <end position="127"/>
    </location>
</feature>
<dbReference type="FunFam" id="3.90.230.10:FF:000007">
    <property type="entry name" value="Xaa-Pro aminopeptidase P"/>
    <property type="match status" value="1"/>
</dbReference>
<dbReference type="InterPro" id="IPR000994">
    <property type="entry name" value="Pept_M24"/>
</dbReference>
<keyword evidence="5" id="KW-0464">Manganese</keyword>
<dbReference type="InterPro" id="IPR033740">
    <property type="entry name" value="Pept_M24B"/>
</dbReference>
<dbReference type="SUPFAM" id="SSF53092">
    <property type="entry name" value="Creatinase/prolidase N-terminal domain"/>
    <property type="match status" value="1"/>
</dbReference>
<comment type="caution">
    <text evidence="9">The sequence shown here is derived from an EMBL/GenBank/DDBJ whole genome shotgun (WGS) entry which is preliminary data.</text>
</comment>
<evidence type="ECO:0000313" key="10">
    <source>
        <dbReference type="Proteomes" id="UP001162131"/>
    </source>
</evidence>
<dbReference type="CDD" id="cd01085">
    <property type="entry name" value="APP"/>
    <property type="match status" value="1"/>
</dbReference>
<dbReference type="EMBL" id="CAJZBQ010000052">
    <property type="protein sequence ID" value="CAG9330698.1"/>
    <property type="molecule type" value="Genomic_DNA"/>
</dbReference>
<evidence type="ECO:0000313" key="9">
    <source>
        <dbReference type="EMBL" id="CAG9330698.1"/>
    </source>
</evidence>
<dbReference type="Gene3D" id="3.90.230.10">
    <property type="entry name" value="Creatinase/methionine aminopeptidase superfamily"/>
    <property type="match status" value="1"/>
</dbReference>
<proteinExistence type="inferred from homology"/>
<comment type="cofactor">
    <cofactor evidence="1">
        <name>Mn(2+)</name>
        <dbReference type="ChEBI" id="CHEBI:29035"/>
    </cofactor>
</comment>
<dbReference type="InterPro" id="IPR050422">
    <property type="entry name" value="X-Pro_aminopeptidase_P"/>
</dbReference>
<dbReference type="Proteomes" id="UP001162131">
    <property type="component" value="Unassembled WGS sequence"/>
</dbReference>
<gene>
    <name evidence="9" type="ORF">BSTOLATCC_MIC52114</name>
</gene>
<organism evidence="9 10">
    <name type="scientific">Blepharisma stoltei</name>
    <dbReference type="NCBI Taxonomy" id="1481888"/>
    <lineage>
        <taxon>Eukaryota</taxon>
        <taxon>Sar</taxon>
        <taxon>Alveolata</taxon>
        <taxon>Ciliophora</taxon>
        <taxon>Postciliodesmatophora</taxon>
        <taxon>Heterotrichea</taxon>
        <taxon>Heterotrichida</taxon>
        <taxon>Blepharismidae</taxon>
        <taxon>Blepharisma</taxon>
    </lineage>
</organism>
<evidence type="ECO:0000256" key="4">
    <source>
        <dbReference type="ARBA" id="ARBA00022801"/>
    </source>
</evidence>
<dbReference type="InterPro" id="IPR000587">
    <property type="entry name" value="Creatinase_N"/>
</dbReference>
<dbReference type="Pfam" id="PF01321">
    <property type="entry name" value="Creatinase_N"/>
    <property type="match status" value="1"/>
</dbReference>
<dbReference type="GO" id="GO:0070006">
    <property type="term" value="F:metalloaminopeptidase activity"/>
    <property type="evidence" value="ECO:0007669"/>
    <property type="project" value="InterPro"/>
</dbReference>
<keyword evidence="3" id="KW-0479">Metal-binding</keyword>
<evidence type="ECO:0000259" key="6">
    <source>
        <dbReference type="Pfam" id="PF00557"/>
    </source>
</evidence>